<reference evidence="3 4" key="1">
    <citation type="submission" date="2019-12" db="EMBL/GenBank/DDBJ databases">
        <title>Lactobacillus hilgardii FLUB.</title>
        <authorList>
            <person name="Gustaw K."/>
        </authorList>
    </citation>
    <scope>NUCLEOTIDE SEQUENCE [LARGE SCALE GENOMIC DNA]</scope>
    <source>
        <strain evidence="3 4">FLUB</strain>
    </source>
</reference>
<feature type="active site" description="Proton donor/acceptor" evidence="1">
    <location>
        <position position="94"/>
    </location>
</feature>
<evidence type="ECO:0000256" key="1">
    <source>
        <dbReference type="PIRSR" id="PIRSR613078-1"/>
    </source>
</evidence>
<dbReference type="AlphaFoldDB" id="A0A6P1E5A2"/>
<dbReference type="SUPFAM" id="SSF53254">
    <property type="entry name" value="Phosphoglycerate mutase-like"/>
    <property type="match status" value="1"/>
</dbReference>
<dbReference type="InterPro" id="IPR013078">
    <property type="entry name" value="His_Pase_superF_clade-1"/>
</dbReference>
<dbReference type="InterPro" id="IPR050275">
    <property type="entry name" value="PGM_Phosphatase"/>
</dbReference>
<organism evidence="3 4">
    <name type="scientific">Lentilactobacillus hilgardii</name>
    <name type="common">Lactobacillus hilgardii</name>
    <dbReference type="NCBI Taxonomy" id="1588"/>
    <lineage>
        <taxon>Bacteria</taxon>
        <taxon>Bacillati</taxon>
        <taxon>Bacillota</taxon>
        <taxon>Bacilli</taxon>
        <taxon>Lactobacillales</taxon>
        <taxon>Lactobacillaceae</taxon>
        <taxon>Lentilactobacillus</taxon>
    </lineage>
</organism>
<dbReference type="Gene3D" id="3.40.50.1240">
    <property type="entry name" value="Phosphoglycerate mutase-like"/>
    <property type="match status" value="1"/>
</dbReference>
<evidence type="ECO:0000256" key="2">
    <source>
        <dbReference type="PIRSR" id="PIRSR613078-2"/>
    </source>
</evidence>
<dbReference type="Pfam" id="PF00300">
    <property type="entry name" value="His_Phos_1"/>
    <property type="match status" value="1"/>
</dbReference>
<feature type="binding site" evidence="2">
    <location>
        <begin position="17"/>
        <end position="24"/>
    </location>
    <ligand>
        <name>substrate</name>
    </ligand>
</feature>
<dbReference type="SMART" id="SM00855">
    <property type="entry name" value="PGAM"/>
    <property type="match status" value="1"/>
</dbReference>
<evidence type="ECO:0000313" key="3">
    <source>
        <dbReference type="EMBL" id="QHB51739.1"/>
    </source>
</evidence>
<gene>
    <name evidence="3" type="ORF">GQR93_05775</name>
</gene>
<proteinExistence type="predicted"/>
<dbReference type="Proteomes" id="UP000465035">
    <property type="component" value="Chromosome"/>
</dbReference>
<evidence type="ECO:0000313" key="4">
    <source>
        <dbReference type="Proteomes" id="UP000465035"/>
    </source>
</evidence>
<feature type="active site" description="Tele-phosphohistidine intermediate" evidence="1">
    <location>
        <position position="18"/>
    </location>
</feature>
<feature type="binding site" evidence="2">
    <location>
        <position position="68"/>
    </location>
    <ligand>
        <name>substrate</name>
    </ligand>
</feature>
<dbReference type="InterPro" id="IPR029033">
    <property type="entry name" value="His_PPase_superfam"/>
</dbReference>
<dbReference type="CDD" id="cd07067">
    <property type="entry name" value="HP_PGM_like"/>
    <property type="match status" value="1"/>
</dbReference>
<dbReference type="GO" id="GO:0005737">
    <property type="term" value="C:cytoplasm"/>
    <property type="evidence" value="ECO:0007669"/>
    <property type="project" value="TreeGrafter"/>
</dbReference>
<accession>A0A6P1E5A2</accession>
<sequence>MINIREEWLLTRLYFVRHGKTEWNLESRYQGAGGDSPLLSESYNEMALLAAHFQDISFNHIYASPIKRARVTAETIGRRLKSHPAISLLSRLEEFNLGKMEGMKFSDVEKRYPQEFENFRNHPDLYDPAEIGGESYLDVINRMTPAIIEIINSNPHKNVMIVSHGAALNAEMNHLLGTSLADLRKRGGLANTSTTIIESHDAGQSFSLIKWNDTSYLNKKLDETDLV</sequence>
<name>A0A6P1E5A2_LENHI</name>
<protein>
    <submittedName>
        <fullName evidence="3">Histidine phosphatase family protein</fullName>
    </submittedName>
</protein>
<dbReference type="PANTHER" id="PTHR48100">
    <property type="entry name" value="BROAD-SPECIFICITY PHOSPHATASE YOR283W-RELATED"/>
    <property type="match status" value="1"/>
</dbReference>
<dbReference type="PANTHER" id="PTHR48100:SF1">
    <property type="entry name" value="HISTIDINE PHOSPHATASE FAMILY PROTEIN-RELATED"/>
    <property type="match status" value="1"/>
</dbReference>
<dbReference type="GO" id="GO:0016791">
    <property type="term" value="F:phosphatase activity"/>
    <property type="evidence" value="ECO:0007669"/>
    <property type="project" value="TreeGrafter"/>
</dbReference>
<dbReference type="EMBL" id="CP047121">
    <property type="protein sequence ID" value="QHB51739.1"/>
    <property type="molecule type" value="Genomic_DNA"/>
</dbReference>